<feature type="chain" id="PRO_5025418250" evidence="1">
    <location>
        <begin position="16"/>
        <end position="90"/>
    </location>
</feature>
<proteinExistence type="predicted"/>
<evidence type="ECO:0000313" key="2">
    <source>
        <dbReference type="EMBL" id="MXU86193.1"/>
    </source>
</evidence>
<sequence length="90" mass="10103">MPLLLFFLFLTSQEPFIFFRQYLQLLHGHLLGILREPAEVNNQLNSSISDNSVALYGASATGREPVDMWHPNVPICAAFRVTCKLLPTTA</sequence>
<reference evidence="2" key="1">
    <citation type="submission" date="2019-12" db="EMBL/GenBank/DDBJ databases">
        <title>An insight into the sialome of adult female Ixodes ricinus ticks feeding for 6 days.</title>
        <authorList>
            <person name="Perner J."/>
            <person name="Ribeiro J.M.C."/>
        </authorList>
    </citation>
    <scope>NUCLEOTIDE SEQUENCE</scope>
    <source>
        <strain evidence="2">Semi-engorged</strain>
        <tissue evidence="2">Salivary glands</tissue>
    </source>
</reference>
<dbReference type="AlphaFoldDB" id="A0A6B0UGL6"/>
<keyword evidence="1" id="KW-0732">Signal</keyword>
<organism evidence="2">
    <name type="scientific">Ixodes ricinus</name>
    <name type="common">Common tick</name>
    <name type="synonym">Acarus ricinus</name>
    <dbReference type="NCBI Taxonomy" id="34613"/>
    <lineage>
        <taxon>Eukaryota</taxon>
        <taxon>Metazoa</taxon>
        <taxon>Ecdysozoa</taxon>
        <taxon>Arthropoda</taxon>
        <taxon>Chelicerata</taxon>
        <taxon>Arachnida</taxon>
        <taxon>Acari</taxon>
        <taxon>Parasitiformes</taxon>
        <taxon>Ixodida</taxon>
        <taxon>Ixodoidea</taxon>
        <taxon>Ixodidae</taxon>
        <taxon>Ixodinae</taxon>
        <taxon>Ixodes</taxon>
    </lineage>
</organism>
<accession>A0A6B0UGL6</accession>
<feature type="signal peptide" evidence="1">
    <location>
        <begin position="1"/>
        <end position="15"/>
    </location>
</feature>
<name>A0A6B0UGL6_IXORI</name>
<dbReference type="EMBL" id="GIFC01004110">
    <property type="protein sequence ID" value="MXU86193.1"/>
    <property type="molecule type" value="Transcribed_RNA"/>
</dbReference>
<protein>
    <submittedName>
        <fullName evidence="2">Putative secreted protein</fullName>
    </submittedName>
</protein>
<evidence type="ECO:0000256" key="1">
    <source>
        <dbReference type="SAM" id="SignalP"/>
    </source>
</evidence>